<organism evidence="2 3">
    <name type="scientific">Lophium mytilinum</name>
    <dbReference type="NCBI Taxonomy" id="390894"/>
    <lineage>
        <taxon>Eukaryota</taxon>
        <taxon>Fungi</taxon>
        <taxon>Dikarya</taxon>
        <taxon>Ascomycota</taxon>
        <taxon>Pezizomycotina</taxon>
        <taxon>Dothideomycetes</taxon>
        <taxon>Pleosporomycetidae</taxon>
        <taxon>Mytilinidiales</taxon>
        <taxon>Mytilinidiaceae</taxon>
        <taxon>Lophium</taxon>
    </lineage>
</organism>
<reference evidence="2" key="1">
    <citation type="journal article" date="2020" name="Stud. Mycol.">
        <title>101 Dothideomycetes genomes: a test case for predicting lifestyles and emergence of pathogens.</title>
        <authorList>
            <person name="Haridas S."/>
            <person name="Albert R."/>
            <person name="Binder M."/>
            <person name="Bloem J."/>
            <person name="Labutti K."/>
            <person name="Salamov A."/>
            <person name="Andreopoulos B."/>
            <person name="Baker S."/>
            <person name="Barry K."/>
            <person name="Bills G."/>
            <person name="Bluhm B."/>
            <person name="Cannon C."/>
            <person name="Castanera R."/>
            <person name="Culley D."/>
            <person name="Daum C."/>
            <person name="Ezra D."/>
            <person name="Gonzalez J."/>
            <person name="Henrissat B."/>
            <person name="Kuo A."/>
            <person name="Liang C."/>
            <person name="Lipzen A."/>
            <person name="Lutzoni F."/>
            <person name="Magnuson J."/>
            <person name="Mondo S."/>
            <person name="Nolan M."/>
            <person name="Ohm R."/>
            <person name="Pangilinan J."/>
            <person name="Park H.-J."/>
            <person name="Ramirez L."/>
            <person name="Alfaro M."/>
            <person name="Sun H."/>
            <person name="Tritt A."/>
            <person name="Yoshinaga Y."/>
            <person name="Zwiers L.-H."/>
            <person name="Turgeon B."/>
            <person name="Goodwin S."/>
            <person name="Spatafora J."/>
            <person name="Crous P."/>
            <person name="Grigoriev I."/>
        </authorList>
    </citation>
    <scope>NUCLEOTIDE SEQUENCE</scope>
    <source>
        <strain evidence="2">CBS 269.34</strain>
    </source>
</reference>
<protein>
    <submittedName>
        <fullName evidence="2">Uncharacterized protein</fullName>
    </submittedName>
</protein>
<gene>
    <name evidence="2" type="ORF">BU16DRAFT_17309</name>
</gene>
<keyword evidence="1" id="KW-1133">Transmembrane helix</keyword>
<keyword evidence="1" id="KW-0472">Membrane</keyword>
<evidence type="ECO:0000313" key="3">
    <source>
        <dbReference type="Proteomes" id="UP000799750"/>
    </source>
</evidence>
<sequence>MCYPEDCGKSASKFGVRIPLRPYQDRNRTELDRIILFAFLFLPRCFQVLFFLIFLLSCFIMTGLFDFFLVHCGSKPH</sequence>
<name>A0A6A6RG87_9PEZI</name>
<evidence type="ECO:0000256" key="1">
    <source>
        <dbReference type="SAM" id="Phobius"/>
    </source>
</evidence>
<keyword evidence="3" id="KW-1185">Reference proteome</keyword>
<evidence type="ECO:0000313" key="2">
    <source>
        <dbReference type="EMBL" id="KAF2502713.1"/>
    </source>
</evidence>
<dbReference type="AlphaFoldDB" id="A0A6A6RG87"/>
<keyword evidence="1" id="KW-0812">Transmembrane</keyword>
<dbReference type="EMBL" id="MU004181">
    <property type="protein sequence ID" value="KAF2502713.1"/>
    <property type="molecule type" value="Genomic_DNA"/>
</dbReference>
<accession>A0A6A6RG87</accession>
<feature type="transmembrane region" description="Helical" evidence="1">
    <location>
        <begin position="48"/>
        <end position="70"/>
    </location>
</feature>
<proteinExistence type="predicted"/>
<dbReference type="Proteomes" id="UP000799750">
    <property type="component" value="Unassembled WGS sequence"/>
</dbReference>